<keyword evidence="4" id="KW-1185">Reference proteome</keyword>
<dbReference type="EMBL" id="BQNB010008709">
    <property type="protein sequence ID" value="GJS53191.1"/>
    <property type="molecule type" value="Genomic_DNA"/>
</dbReference>
<gene>
    <name evidence="3" type="ORF">Tco_0626553</name>
</gene>
<accession>A0ABQ4WKQ5</accession>
<keyword evidence="1" id="KW-0175">Coiled coil</keyword>
<evidence type="ECO:0000256" key="2">
    <source>
        <dbReference type="SAM" id="MobiDB-lite"/>
    </source>
</evidence>
<feature type="compositionally biased region" description="Polar residues" evidence="2">
    <location>
        <begin position="173"/>
        <end position="182"/>
    </location>
</feature>
<feature type="compositionally biased region" description="Basic and acidic residues" evidence="2">
    <location>
        <begin position="206"/>
        <end position="218"/>
    </location>
</feature>
<feature type="region of interest" description="Disordered" evidence="2">
    <location>
        <begin position="87"/>
        <end position="118"/>
    </location>
</feature>
<comment type="caution">
    <text evidence="3">The sequence shown here is derived from an EMBL/GenBank/DDBJ whole genome shotgun (WGS) entry which is preliminary data.</text>
</comment>
<dbReference type="Proteomes" id="UP001151760">
    <property type="component" value="Unassembled WGS sequence"/>
</dbReference>
<feature type="compositionally biased region" description="Basic residues" evidence="2">
    <location>
        <begin position="99"/>
        <end position="109"/>
    </location>
</feature>
<feature type="compositionally biased region" description="Basic and acidic residues" evidence="2">
    <location>
        <begin position="131"/>
        <end position="140"/>
    </location>
</feature>
<proteinExistence type="predicted"/>
<feature type="compositionally biased region" description="Basic residues" evidence="2">
    <location>
        <begin position="449"/>
        <end position="466"/>
    </location>
</feature>
<feature type="compositionally biased region" description="Basic and acidic residues" evidence="2">
    <location>
        <begin position="234"/>
        <end position="247"/>
    </location>
</feature>
<evidence type="ECO:0000256" key="1">
    <source>
        <dbReference type="SAM" id="Coils"/>
    </source>
</evidence>
<protein>
    <submittedName>
        <fullName evidence="3">Uncharacterized protein</fullName>
    </submittedName>
</protein>
<feature type="region of interest" description="Disordered" evidence="2">
    <location>
        <begin position="198"/>
        <end position="261"/>
    </location>
</feature>
<reference evidence="3" key="2">
    <citation type="submission" date="2022-01" db="EMBL/GenBank/DDBJ databases">
        <authorList>
            <person name="Yamashiro T."/>
            <person name="Shiraishi A."/>
            <person name="Satake H."/>
            <person name="Nakayama K."/>
        </authorList>
    </citation>
    <scope>NUCLEOTIDE SEQUENCE</scope>
</reference>
<feature type="compositionally biased region" description="Acidic residues" evidence="2">
    <location>
        <begin position="248"/>
        <end position="260"/>
    </location>
</feature>
<evidence type="ECO:0000313" key="3">
    <source>
        <dbReference type="EMBL" id="GJS53191.1"/>
    </source>
</evidence>
<feature type="region of interest" description="Disordered" evidence="2">
    <location>
        <begin position="429"/>
        <end position="480"/>
    </location>
</feature>
<feature type="region of interest" description="Disordered" evidence="2">
    <location>
        <begin position="131"/>
        <end position="184"/>
    </location>
</feature>
<organism evidence="3 4">
    <name type="scientific">Tanacetum coccineum</name>
    <dbReference type="NCBI Taxonomy" id="301880"/>
    <lineage>
        <taxon>Eukaryota</taxon>
        <taxon>Viridiplantae</taxon>
        <taxon>Streptophyta</taxon>
        <taxon>Embryophyta</taxon>
        <taxon>Tracheophyta</taxon>
        <taxon>Spermatophyta</taxon>
        <taxon>Magnoliopsida</taxon>
        <taxon>eudicotyledons</taxon>
        <taxon>Gunneridae</taxon>
        <taxon>Pentapetalae</taxon>
        <taxon>asterids</taxon>
        <taxon>campanulids</taxon>
        <taxon>Asterales</taxon>
        <taxon>Asteraceae</taxon>
        <taxon>Asteroideae</taxon>
        <taxon>Anthemideae</taxon>
        <taxon>Anthemidinae</taxon>
        <taxon>Tanacetum</taxon>
    </lineage>
</organism>
<feature type="coiled-coil region" evidence="1">
    <location>
        <begin position="276"/>
        <end position="312"/>
    </location>
</feature>
<name>A0ABQ4WKQ5_9ASTR</name>
<reference evidence="3" key="1">
    <citation type="journal article" date="2022" name="Int. J. Mol. Sci.">
        <title>Draft Genome of Tanacetum Coccineum: Genomic Comparison of Closely Related Tanacetum-Family Plants.</title>
        <authorList>
            <person name="Yamashiro T."/>
            <person name="Shiraishi A."/>
            <person name="Nakayama K."/>
            <person name="Satake H."/>
        </authorList>
    </citation>
    <scope>NUCLEOTIDE SEQUENCE</scope>
</reference>
<feature type="compositionally biased region" description="Basic and acidic residues" evidence="2">
    <location>
        <begin position="149"/>
        <end position="166"/>
    </location>
</feature>
<feature type="compositionally biased region" description="Basic and acidic residues" evidence="2">
    <location>
        <begin position="429"/>
        <end position="448"/>
    </location>
</feature>
<evidence type="ECO:0000313" key="4">
    <source>
        <dbReference type="Proteomes" id="UP001151760"/>
    </source>
</evidence>
<sequence>MAALESCPKHNMIAYLEKTEFHEIMDFLTRSSISLCKQVTIQAKEIKDLKAQIKKLKKKARPVITHHKAWIKSVSMKTRLAGKISMQKKWMQKESVSKQGRKTAKSKPTAHKDQAFDDLDDFDAMDYMETEDAHNEKGVSTEDQVSTVKPDEGTDKPKVSTDKIDEGTAELKNGNSDENATPTVFGDDETIAEFLVSMSQNKAKQKGVEIKDAEDSNRPRPTSTRSLLTLKPLPKIDPKDKGKKVLEEEAESDAESEGVNEAERKFAQLANDEEIARKVQEEWETEEEKKKLAEEEATKAALIRDYDDIQARIEADSILAARLQEEEREKFTIEERAKLLHDTIVAQRRFLAQQRAAEIRSRPPTRTQLRNQMMTYLKHVGGKKHSDLKTKNFEEIQVLYEKVKRSDENFIAIGSAEDERLIKDVNKKATGTKKDDSIKKESKEEESTRKRKLGTRKKMKSRKRRFRQDTSQDDQTDSEKENDELRLCLTIATDEDKEVDYEILDKKYPIIEWKTEYLGTKPQFDETKRLEEINLNVVIRSNGQRRYFSTLMRVLSIFDREDINDVYQLVMDRYQDEIPKGVHTLMTEAGLVIHMLVEKKYPLRKKVLLKMLKLKLESEEDSTMALELIRFVKKLVAELEPENSYGNEKDL</sequence>